<feature type="domain" description="Lipase" evidence="8">
    <location>
        <begin position="50"/>
        <end position="358"/>
    </location>
</feature>
<evidence type="ECO:0000256" key="6">
    <source>
        <dbReference type="PIRSR" id="PIRSR000865-2"/>
    </source>
</evidence>
<dbReference type="InterPro" id="IPR016272">
    <property type="entry name" value="Lipase_LIPH"/>
</dbReference>
<reference evidence="9" key="1">
    <citation type="submission" date="2015-11" db="EMBL/GenBank/DDBJ databases">
        <title>De novo transcriptome assembly of four potential Pierce s Disease insect vectors from Arizona vineyards.</title>
        <authorList>
            <person name="Tassone E.E."/>
        </authorList>
    </citation>
    <scope>NUCLEOTIDE SEQUENCE</scope>
</reference>
<evidence type="ECO:0000256" key="4">
    <source>
        <dbReference type="ARBA" id="ARBA00023157"/>
    </source>
</evidence>
<feature type="active site" description="Charge relay system" evidence="5">
    <location>
        <position position="229"/>
    </location>
</feature>
<evidence type="ECO:0000259" key="8">
    <source>
        <dbReference type="Pfam" id="PF00151"/>
    </source>
</evidence>
<gene>
    <name evidence="9" type="ORF">g.22239</name>
</gene>
<dbReference type="Gene3D" id="3.40.50.1820">
    <property type="entry name" value="alpha/beta hydrolase"/>
    <property type="match status" value="1"/>
</dbReference>
<protein>
    <recommendedName>
        <fullName evidence="8">Lipase domain-containing protein</fullName>
    </recommendedName>
</protein>
<dbReference type="AlphaFoldDB" id="A0A1B6EXL0"/>
<sequence length="536" mass="59808">MLNGTNAVLLQTILYLANTNTPNDTKWNHPSSEIESNTLYKVNSGEEGDERCYNGLGCYSINYPWTDVSRPVSNFPQTPEKVAPNYCLFTRKNPLQCQHLSYSIPSTIYKSYLIPTQRVYFIAHGFLEGGDRPWIRRLTAELLRRYDANVVVVDWGSGSEPPYTQAVANIRLVGTITALLIKAMSDQVGVKPEFCHMIGHSLGAHLSGYVGSNLKTNFGLTLGRITGLDPAEPHFSKTDPIVRLDPSDAIFVDIIHSDTNPFIQGGLGMEEPIGHLDFYPNGGADQPGCNENVMKYINEEKGSFFKGIRTFLGCDHVRSHEYFIESVNTQCNFLAVECESWEKFLAGDCFECESDKKNGTVCAHFGLTSVQSVHTSILQNWEKTDRSLVKLFTITGADWPYCRSLYRVSVDISNSTSSREHNGEIGEFEIQIQGNAGKTDSILLYREQYYKPGSTHRQVVAGSSVGSVNSAILRWTHHTTINFLSWRLKRATLHVKSVRVDSLDNKQTLYLCPKDEVIASGKPVLLQECSSVISSS</sequence>
<evidence type="ECO:0000256" key="5">
    <source>
        <dbReference type="PIRSR" id="PIRSR000865-1"/>
    </source>
</evidence>
<dbReference type="Pfam" id="PF00151">
    <property type="entry name" value="Lipase"/>
    <property type="match status" value="1"/>
</dbReference>
<dbReference type="CDD" id="cd00707">
    <property type="entry name" value="Pancreat_lipase_like"/>
    <property type="match status" value="1"/>
</dbReference>
<dbReference type="SUPFAM" id="SSF53474">
    <property type="entry name" value="alpha/beta-Hydrolases"/>
    <property type="match status" value="1"/>
</dbReference>
<dbReference type="GO" id="GO:0005615">
    <property type="term" value="C:extracellular space"/>
    <property type="evidence" value="ECO:0007669"/>
    <property type="project" value="TreeGrafter"/>
</dbReference>
<dbReference type="PRINTS" id="PR00821">
    <property type="entry name" value="TAGLIPASE"/>
</dbReference>
<dbReference type="InterPro" id="IPR000734">
    <property type="entry name" value="TAG_lipase"/>
</dbReference>
<feature type="binding site" evidence="6">
    <location>
        <position position="243"/>
    </location>
    <ligand>
        <name>Ca(2+)</name>
        <dbReference type="ChEBI" id="CHEBI:29108"/>
    </ligand>
</feature>
<keyword evidence="6" id="KW-0106">Calcium</keyword>
<name>A0A1B6EXL0_9HEMI</name>
<dbReference type="FunFam" id="3.40.50.1820:FF:000033">
    <property type="entry name" value="Pancreatic triacylglycerol lipase"/>
    <property type="match status" value="1"/>
</dbReference>
<comment type="similarity">
    <text evidence="2 7">Belongs to the AB hydrolase superfamily. Lipase family.</text>
</comment>
<dbReference type="InterPro" id="IPR033906">
    <property type="entry name" value="Lipase_N"/>
</dbReference>
<dbReference type="InterPro" id="IPR029058">
    <property type="entry name" value="AB_hydrolase_fold"/>
</dbReference>
<dbReference type="InterPro" id="IPR013818">
    <property type="entry name" value="Lipase"/>
</dbReference>
<accession>A0A1B6EXL0</accession>
<feature type="binding site" evidence="6">
    <location>
        <position position="248"/>
    </location>
    <ligand>
        <name>Ca(2+)</name>
        <dbReference type="ChEBI" id="CHEBI:29108"/>
    </ligand>
</feature>
<dbReference type="EMBL" id="GECZ01027356">
    <property type="protein sequence ID" value="JAS42413.1"/>
    <property type="molecule type" value="Transcribed_RNA"/>
</dbReference>
<dbReference type="GO" id="GO:0004806">
    <property type="term" value="F:triacylglycerol lipase activity"/>
    <property type="evidence" value="ECO:0007669"/>
    <property type="project" value="InterPro"/>
</dbReference>
<proteinExistence type="inferred from homology"/>
<dbReference type="GO" id="GO:0046872">
    <property type="term" value="F:metal ion binding"/>
    <property type="evidence" value="ECO:0007669"/>
    <property type="project" value="UniProtKB-KW"/>
</dbReference>
<dbReference type="ESTHER" id="9hemi-a0a1b6exl0">
    <property type="family name" value="Pancreatic_lipase"/>
</dbReference>
<dbReference type="SUPFAM" id="SSF49723">
    <property type="entry name" value="Lipase/lipooxygenase domain (PLAT/LH2 domain)"/>
    <property type="match status" value="1"/>
</dbReference>
<organism evidence="9">
    <name type="scientific">Cuerna arida</name>
    <dbReference type="NCBI Taxonomy" id="1464854"/>
    <lineage>
        <taxon>Eukaryota</taxon>
        <taxon>Metazoa</taxon>
        <taxon>Ecdysozoa</taxon>
        <taxon>Arthropoda</taxon>
        <taxon>Hexapoda</taxon>
        <taxon>Insecta</taxon>
        <taxon>Pterygota</taxon>
        <taxon>Neoptera</taxon>
        <taxon>Paraneoptera</taxon>
        <taxon>Hemiptera</taxon>
        <taxon>Auchenorrhyncha</taxon>
        <taxon>Membracoidea</taxon>
        <taxon>Cicadellidae</taxon>
        <taxon>Cicadellinae</taxon>
        <taxon>Proconiini</taxon>
        <taxon>Cuerna</taxon>
    </lineage>
</organism>
<dbReference type="InterPro" id="IPR002331">
    <property type="entry name" value="Lipase_panc"/>
</dbReference>
<evidence type="ECO:0000256" key="1">
    <source>
        <dbReference type="ARBA" id="ARBA00004613"/>
    </source>
</evidence>
<comment type="subcellular location">
    <subcellularLocation>
        <location evidence="1">Secreted</location>
    </subcellularLocation>
</comment>
<keyword evidence="3" id="KW-0964">Secreted</keyword>
<evidence type="ECO:0000256" key="7">
    <source>
        <dbReference type="RuleBase" id="RU004262"/>
    </source>
</evidence>
<feature type="active site" description="Nucleophile" evidence="5">
    <location>
        <position position="201"/>
    </location>
</feature>
<dbReference type="Gene3D" id="2.60.60.20">
    <property type="entry name" value="PLAT/LH2 domain"/>
    <property type="match status" value="1"/>
</dbReference>
<evidence type="ECO:0000313" key="9">
    <source>
        <dbReference type="EMBL" id="JAS42413.1"/>
    </source>
</evidence>
<keyword evidence="4" id="KW-1015">Disulfide bond</keyword>
<dbReference type="PANTHER" id="PTHR11610:SF185">
    <property type="entry name" value="LD47264P"/>
    <property type="match status" value="1"/>
</dbReference>
<dbReference type="InterPro" id="IPR036392">
    <property type="entry name" value="PLAT/LH2_dom_sf"/>
</dbReference>
<dbReference type="GO" id="GO:0016042">
    <property type="term" value="P:lipid catabolic process"/>
    <property type="evidence" value="ECO:0007669"/>
    <property type="project" value="TreeGrafter"/>
</dbReference>
<feature type="binding site" evidence="6">
    <location>
        <position position="245"/>
    </location>
    <ligand>
        <name>Ca(2+)</name>
        <dbReference type="ChEBI" id="CHEBI:29108"/>
    </ligand>
</feature>
<keyword evidence="6" id="KW-0479">Metal-binding</keyword>
<dbReference type="PIRSF" id="PIRSF000865">
    <property type="entry name" value="Lipoprotein_lipase_LIPH"/>
    <property type="match status" value="1"/>
</dbReference>
<dbReference type="PRINTS" id="PR00823">
    <property type="entry name" value="PANCLIPASE"/>
</dbReference>
<dbReference type="PANTHER" id="PTHR11610">
    <property type="entry name" value="LIPASE"/>
    <property type="match status" value="1"/>
</dbReference>
<evidence type="ECO:0000256" key="3">
    <source>
        <dbReference type="ARBA" id="ARBA00022525"/>
    </source>
</evidence>
<feature type="active site" description="Charge relay system" evidence="5">
    <location>
        <position position="316"/>
    </location>
</feature>
<evidence type="ECO:0000256" key="2">
    <source>
        <dbReference type="ARBA" id="ARBA00010701"/>
    </source>
</evidence>